<evidence type="ECO:0008006" key="4">
    <source>
        <dbReference type="Google" id="ProtNLM"/>
    </source>
</evidence>
<dbReference type="EMBL" id="JACIEP010000010">
    <property type="protein sequence ID" value="MBB4037033.1"/>
    <property type="molecule type" value="Genomic_DNA"/>
</dbReference>
<dbReference type="Proteomes" id="UP000555103">
    <property type="component" value="Unassembled WGS sequence"/>
</dbReference>
<proteinExistence type="predicted"/>
<gene>
    <name evidence="2" type="ORF">GGR21_002947</name>
</gene>
<organism evidence="2 3">
    <name type="scientific">Dysgonomonas hofstadii</name>
    <dbReference type="NCBI Taxonomy" id="637886"/>
    <lineage>
        <taxon>Bacteria</taxon>
        <taxon>Pseudomonadati</taxon>
        <taxon>Bacteroidota</taxon>
        <taxon>Bacteroidia</taxon>
        <taxon>Bacteroidales</taxon>
        <taxon>Dysgonomonadaceae</taxon>
        <taxon>Dysgonomonas</taxon>
    </lineage>
</organism>
<dbReference type="AlphaFoldDB" id="A0A840CYL5"/>
<name>A0A840CYL5_9BACT</name>
<accession>A0A840CYL5</accession>
<protein>
    <recommendedName>
        <fullName evidence="4">DUF4468 domain-containing protein</fullName>
    </recommendedName>
</protein>
<feature type="chain" id="PRO_5032752891" description="DUF4468 domain-containing protein" evidence="1">
    <location>
        <begin position="24"/>
        <end position="189"/>
    </location>
</feature>
<reference evidence="2 3" key="1">
    <citation type="submission" date="2020-08" db="EMBL/GenBank/DDBJ databases">
        <title>Genomic Encyclopedia of Type Strains, Phase IV (KMG-IV): sequencing the most valuable type-strain genomes for metagenomic binning, comparative biology and taxonomic classification.</title>
        <authorList>
            <person name="Goeker M."/>
        </authorList>
    </citation>
    <scope>NUCLEOTIDE SEQUENCE [LARGE SCALE GENOMIC DNA]</scope>
    <source>
        <strain evidence="2 3">DSM 104969</strain>
    </source>
</reference>
<evidence type="ECO:0000313" key="2">
    <source>
        <dbReference type="EMBL" id="MBB4037033.1"/>
    </source>
</evidence>
<comment type="caution">
    <text evidence="2">The sequence shown here is derived from an EMBL/GenBank/DDBJ whole genome shotgun (WGS) entry which is preliminary data.</text>
</comment>
<evidence type="ECO:0000256" key="1">
    <source>
        <dbReference type="SAM" id="SignalP"/>
    </source>
</evidence>
<keyword evidence="3" id="KW-1185">Reference proteome</keyword>
<dbReference type="RefSeq" id="WP_183307912.1">
    <property type="nucleotide sequence ID" value="NZ_JACIEP010000010.1"/>
</dbReference>
<keyword evidence="1" id="KW-0732">Signal</keyword>
<feature type="signal peptide" evidence="1">
    <location>
        <begin position="1"/>
        <end position="23"/>
    </location>
</feature>
<sequence length="189" mass="21764">MDIIRKSILILASFLVLAAPAFSQDKEDDNIVLWSADRKLSLDDFGIKTKNMESGATSAQFMVDYKISGLNFLTKNFNKKVRNYMIIPASQIDTTGNAPVYLLYQQTLFDLCEIYTRQFRKALRENRKKLLKSTAIAEDLNQEIMTAYALRRGQYTQETNAANNPVKQKEWQLQIAKELEELADFAYEK</sequence>
<evidence type="ECO:0000313" key="3">
    <source>
        <dbReference type="Proteomes" id="UP000555103"/>
    </source>
</evidence>